<dbReference type="Proteomes" id="UP001638806">
    <property type="component" value="Unassembled WGS sequence"/>
</dbReference>
<evidence type="ECO:0000313" key="2">
    <source>
        <dbReference type="Proteomes" id="UP001638806"/>
    </source>
</evidence>
<evidence type="ECO:0000313" key="1">
    <source>
        <dbReference type="EMBL" id="KAL3957925.1"/>
    </source>
</evidence>
<dbReference type="EMBL" id="JBGNUJ010000007">
    <property type="protein sequence ID" value="KAL3957925.1"/>
    <property type="molecule type" value="Genomic_DNA"/>
</dbReference>
<comment type="caution">
    <text evidence="1">The sequence shown here is derived from an EMBL/GenBank/DDBJ whole genome shotgun (WGS) entry which is preliminary data.</text>
</comment>
<accession>A0ACC4DNH7</accession>
<gene>
    <name evidence="1" type="ORF">ACCO45_008503</name>
</gene>
<name>A0ACC4DNH7_PURLI</name>
<keyword evidence="2" id="KW-1185">Reference proteome</keyword>
<sequence length="213" mass="23395">MGPDWTGTKRSLAPGHHDAAPDRTAQDFAPRLYWVVPFCSGARSPMPSETLHRDHPTSISKGHFVPGCQDALVSAVQCVTVVFCPAVLRDLACTHRKTRWSGPLGGRISPPGRGVWWRTGRHRNNTKAPHCAEARGRRRPWQTVTPATSPTPPRDQGQHDGGSGSRASPVRRRKHGRLFVFNTPQTKMPSSNTKNTSAPKGSNQQHYLGCTVM</sequence>
<organism evidence="1 2">
    <name type="scientific">Purpureocillium lilacinum</name>
    <name type="common">Paecilomyces lilacinus</name>
    <dbReference type="NCBI Taxonomy" id="33203"/>
    <lineage>
        <taxon>Eukaryota</taxon>
        <taxon>Fungi</taxon>
        <taxon>Dikarya</taxon>
        <taxon>Ascomycota</taxon>
        <taxon>Pezizomycotina</taxon>
        <taxon>Sordariomycetes</taxon>
        <taxon>Hypocreomycetidae</taxon>
        <taxon>Hypocreales</taxon>
        <taxon>Ophiocordycipitaceae</taxon>
        <taxon>Purpureocillium</taxon>
    </lineage>
</organism>
<reference evidence="1" key="1">
    <citation type="submission" date="2024-12" db="EMBL/GenBank/DDBJ databases">
        <title>Comparative genomics and development of molecular markers within Purpureocillium lilacinum and among Purpureocillium species.</title>
        <authorList>
            <person name="Yeh Z.-Y."/>
            <person name="Ni N.-T."/>
            <person name="Lo P.-H."/>
            <person name="Mushyakhwo K."/>
            <person name="Lin C.-F."/>
            <person name="Nai Y.-S."/>
        </authorList>
    </citation>
    <scope>NUCLEOTIDE SEQUENCE</scope>
    <source>
        <strain evidence="1">NCHU-NPUST-175</strain>
    </source>
</reference>
<protein>
    <submittedName>
        <fullName evidence="1">Uncharacterized protein</fullName>
    </submittedName>
</protein>
<proteinExistence type="predicted"/>